<dbReference type="EMBL" id="CASHTH010000909">
    <property type="protein sequence ID" value="CAI8008922.1"/>
    <property type="molecule type" value="Genomic_DNA"/>
</dbReference>
<protein>
    <submittedName>
        <fullName evidence="1">Uncharacterized protein</fullName>
    </submittedName>
</protein>
<gene>
    <name evidence="1" type="ORF">GBAR_LOCUS6068</name>
</gene>
<dbReference type="AlphaFoldDB" id="A0AA35WD45"/>
<evidence type="ECO:0000313" key="2">
    <source>
        <dbReference type="Proteomes" id="UP001174909"/>
    </source>
</evidence>
<dbReference type="InterPro" id="IPR032710">
    <property type="entry name" value="NTF2-like_dom_sf"/>
</dbReference>
<proteinExistence type="predicted"/>
<dbReference type="SUPFAM" id="SSF54427">
    <property type="entry name" value="NTF2-like"/>
    <property type="match status" value="1"/>
</dbReference>
<organism evidence="1 2">
    <name type="scientific">Geodia barretti</name>
    <name type="common">Barrett's horny sponge</name>
    <dbReference type="NCBI Taxonomy" id="519541"/>
    <lineage>
        <taxon>Eukaryota</taxon>
        <taxon>Metazoa</taxon>
        <taxon>Porifera</taxon>
        <taxon>Demospongiae</taxon>
        <taxon>Heteroscleromorpha</taxon>
        <taxon>Tetractinellida</taxon>
        <taxon>Astrophorina</taxon>
        <taxon>Geodiidae</taxon>
        <taxon>Geodia</taxon>
    </lineage>
</organism>
<keyword evidence="2" id="KW-1185">Reference proteome</keyword>
<name>A0AA35WD45_GEOBA</name>
<comment type="caution">
    <text evidence="1">The sequence shown here is derived from an EMBL/GenBank/DDBJ whole genome shotgun (WGS) entry which is preliminary data.</text>
</comment>
<dbReference type="Proteomes" id="UP001174909">
    <property type="component" value="Unassembled WGS sequence"/>
</dbReference>
<reference evidence="1" key="1">
    <citation type="submission" date="2023-03" db="EMBL/GenBank/DDBJ databases">
        <authorList>
            <person name="Steffen K."/>
            <person name="Cardenas P."/>
        </authorList>
    </citation>
    <scope>NUCLEOTIDE SEQUENCE</scope>
</reference>
<evidence type="ECO:0000313" key="1">
    <source>
        <dbReference type="EMBL" id="CAI8008922.1"/>
    </source>
</evidence>
<accession>A0AA35WD45</accession>
<dbReference type="Gene3D" id="3.10.450.50">
    <property type="match status" value="1"/>
</dbReference>
<sequence length="131" mass="14738">MSATTEASNAAVTAIAEFMAALNARDDAALYDLLHLPHVRISGEGVAIWHDRAELEETYLRDFYARAGPDWHHTTLDSTEVIHSSEHKVHVLIQFTRWDESDTAIATYRSLWIMTRANGRWGAQARSSFAP</sequence>